<organism evidence="1 2">
    <name type="scientific">Desulfonema ishimotonii</name>
    <dbReference type="NCBI Taxonomy" id="45657"/>
    <lineage>
        <taxon>Bacteria</taxon>
        <taxon>Pseudomonadati</taxon>
        <taxon>Thermodesulfobacteriota</taxon>
        <taxon>Desulfobacteria</taxon>
        <taxon>Desulfobacterales</taxon>
        <taxon>Desulfococcaceae</taxon>
        <taxon>Desulfonema</taxon>
    </lineage>
</organism>
<sequence>MSAETDGEVTKYLIDKNRDYAQVLEERDADGNLIVDYVYGDDLIRQERGGVLSYYHYDGQLSVRQLSDADGDVSDDYVYDAFGVLIGQSGDTVNDYLYTGEQFDEAVDGYYLRARYYSPDGGRFVSSDPWQGKMSEPVTLHKYLYANANPVMCNDPSGKMTISEDAARRRIEKDLMSITNNYIKPLLHFYDKAMSVKDIVDGFRQVLLMSINGGFFEQCVSNISWNNNPTSRFRRLLKDAPIDLGENIPAIIGKGLHRWIPGYIKARKNHKLENYLLFAPVIGGVNYMVTFKTGAKINDIPVKVAFGGGNESKWGSLFGVGLTLKGRRQLFRQDWHSPNEGHGGVGGKSSELAYWATKRGFNYHVYGWDYTF</sequence>
<dbReference type="NCBIfam" id="TIGR03696">
    <property type="entry name" value="Rhs_assc_core"/>
    <property type="match status" value="1"/>
</dbReference>
<dbReference type="PANTHER" id="PTHR32305:SF17">
    <property type="entry name" value="TRNA NUCLEASE WAPA"/>
    <property type="match status" value="1"/>
</dbReference>
<dbReference type="InterPro" id="IPR050708">
    <property type="entry name" value="T6SS_VgrG/RHS"/>
</dbReference>
<comment type="caution">
    <text evidence="1">The sequence shown here is derived from an EMBL/GenBank/DDBJ whole genome shotgun (WGS) entry which is preliminary data.</text>
</comment>
<proteinExistence type="predicted"/>
<evidence type="ECO:0000313" key="2">
    <source>
        <dbReference type="Proteomes" id="UP000288096"/>
    </source>
</evidence>
<dbReference type="EMBL" id="BEXT01000001">
    <property type="protein sequence ID" value="GBC61018.1"/>
    <property type="molecule type" value="Genomic_DNA"/>
</dbReference>
<evidence type="ECO:0000313" key="1">
    <source>
        <dbReference type="EMBL" id="GBC61018.1"/>
    </source>
</evidence>
<dbReference type="InterPro" id="IPR022385">
    <property type="entry name" value="Rhs_assc_core"/>
</dbReference>
<name>A0A401FVN2_9BACT</name>
<keyword evidence="2" id="KW-1185">Reference proteome</keyword>
<dbReference type="AlphaFoldDB" id="A0A401FVN2"/>
<reference evidence="2" key="2">
    <citation type="submission" date="2019-01" db="EMBL/GenBank/DDBJ databases">
        <title>Genome sequence of Desulfonema ishimotonii strain Tokyo 01.</title>
        <authorList>
            <person name="Fukui M."/>
        </authorList>
    </citation>
    <scope>NUCLEOTIDE SEQUENCE [LARGE SCALE GENOMIC DNA]</scope>
    <source>
        <strain evidence="2">Tokyo 01</strain>
    </source>
</reference>
<reference evidence="2" key="1">
    <citation type="submission" date="2017-11" db="EMBL/GenBank/DDBJ databases">
        <authorList>
            <person name="Watanabe M."/>
            <person name="Kojima H."/>
        </authorList>
    </citation>
    <scope>NUCLEOTIDE SEQUENCE [LARGE SCALE GENOMIC DNA]</scope>
    <source>
        <strain evidence="2">Tokyo 01</strain>
    </source>
</reference>
<dbReference type="RefSeq" id="WP_166405014.1">
    <property type="nucleotide sequence ID" value="NZ_BEXT01000001.1"/>
</dbReference>
<protein>
    <submittedName>
        <fullName evidence="1">Rhs family protein</fullName>
    </submittedName>
</protein>
<dbReference type="Gene3D" id="2.180.10.10">
    <property type="entry name" value="RHS repeat-associated core"/>
    <property type="match status" value="1"/>
</dbReference>
<dbReference type="PANTHER" id="PTHR32305">
    <property type="match status" value="1"/>
</dbReference>
<dbReference type="Proteomes" id="UP000288096">
    <property type="component" value="Unassembled WGS sequence"/>
</dbReference>
<gene>
    <name evidence="1" type="ORF">DENIS_1978</name>
</gene>
<accession>A0A401FVN2</accession>